<evidence type="ECO:0000259" key="9">
    <source>
        <dbReference type="PROSITE" id="PS51012"/>
    </source>
</evidence>
<feature type="transmembrane region" description="Helical" evidence="8">
    <location>
        <begin position="295"/>
        <end position="313"/>
    </location>
</feature>
<dbReference type="Gene3D" id="3.40.1710.10">
    <property type="entry name" value="abc type-2 transporter like domain"/>
    <property type="match status" value="1"/>
</dbReference>
<keyword evidence="6 8" id="KW-1133">Transmembrane helix</keyword>
<keyword evidence="5 8" id="KW-0812">Transmembrane</keyword>
<dbReference type="OrthoDB" id="9776218at2"/>
<dbReference type="InterPro" id="IPR051449">
    <property type="entry name" value="ABC-2_transporter_component"/>
</dbReference>
<feature type="transmembrane region" description="Helical" evidence="8">
    <location>
        <begin position="21"/>
        <end position="42"/>
    </location>
</feature>
<organism evidence="10 11">
    <name type="scientific">Clostridium oryzae</name>
    <dbReference type="NCBI Taxonomy" id="1450648"/>
    <lineage>
        <taxon>Bacteria</taxon>
        <taxon>Bacillati</taxon>
        <taxon>Bacillota</taxon>
        <taxon>Clostridia</taxon>
        <taxon>Eubacteriales</taxon>
        <taxon>Clostridiaceae</taxon>
        <taxon>Clostridium</taxon>
    </lineage>
</organism>
<dbReference type="InterPro" id="IPR047817">
    <property type="entry name" value="ABC2_TM_bact-type"/>
</dbReference>
<accession>A0A1V4I795</accession>
<feature type="transmembrane region" description="Helical" evidence="8">
    <location>
        <begin position="261"/>
        <end position="283"/>
    </location>
</feature>
<dbReference type="PROSITE" id="PS51012">
    <property type="entry name" value="ABC_TM2"/>
    <property type="match status" value="1"/>
</dbReference>
<evidence type="ECO:0000256" key="1">
    <source>
        <dbReference type="ARBA" id="ARBA00004651"/>
    </source>
</evidence>
<evidence type="ECO:0000256" key="3">
    <source>
        <dbReference type="ARBA" id="ARBA00022448"/>
    </source>
</evidence>
<protein>
    <submittedName>
        <fullName evidence="10">Inner membrane transport permease YbhS</fullName>
    </submittedName>
</protein>
<feature type="domain" description="ABC transmembrane type-2" evidence="9">
    <location>
        <begin position="149"/>
        <end position="374"/>
    </location>
</feature>
<evidence type="ECO:0000256" key="7">
    <source>
        <dbReference type="ARBA" id="ARBA00023136"/>
    </source>
</evidence>
<sequence>MNFQRFIAIMKKEFIQLKRDKASFGIAIMMPLMMILLFGYAVNTELEDISIGVIDQSNSVESRALIQSFENTNYFNVKSKEHDINKIETEMDEGKIHGAIIIPPDFSIKLQNKEKAAIQFLVDGSDPTTARTAFSSGVVSGQQYGVKVLKSINERLGRVKDTGGVEVNTKVLYNSNLRNENFTIPGLIGLIMQNVTILLTAFALVRERERGTIEQLTVSPLRAPEIIFGKLVPYIFIGFFDFIFSLLLGTVWFRVPINGSLPLLLLLGLGFVVCALSIGILISSISRTQLQAMQLSIVALLPSILLSGFVFPREAMPKAIQLIGNIIPLTYFLNILRGIITKGVGIEYILKDVILLSLLGIVLLTISIIRLTVKPFTN</sequence>
<dbReference type="STRING" id="1450648.CLORY_43520"/>
<dbReference type="PANTHER" id="PTHR30294:SF29">
    <property type="entry name" value="MULTIDRUG ABC TRANSPORTER PERMEASE YBHS-RELATED"/>
    <property type="match status" value="1"/>
</dbReference>
<proteinExistence type="inferred from homology"/>
<dbReference type="GO" id="GO:0140359">
    <property type="term" value="F:ABC-type transporter activity"/>
    <property type="evidence" value="ECO:0007669"/>
    <property type="project" value="InterPro"/>
</dbReference>
<feature type="transmembrane region" description="Helical" evidence="8">
    <location>
        <begin position="182"/>
        <end position="205"/>
    </location>
</feature>
<evidence type="ECO:0000256" key="4">
    <source>
        <dbReference type="ARBA" id="ARBA00022475"/>
    </source>
</evidence>
<evidence type="ECO:0000256" key="8">
    <source>
        <dbReference type="SAM" id="Phobius"/>
    </source>
</evidence>
<evidence type="ECO:0000256" key="6">
    <source>
        <dbReference type="ARBA" id="ARBA00022989"/>
    </source>
</evidence>
<keyword evidence="3" id="KW-0813">Transport</keyword>
<evidence type="ECO:0000313" key="11">
    <source>
        <dbReference type="Proteomes" id="UP000190080"/>
    </source>
</evidence>
<keyword evidence="4" id="KW-1003">Cell membrane</keyword>
<comment type="caution">
    <text evidence="10">The sequence shown here is derived from an EMBL/GenBank/DDBJ whole genome shotgun (WGS) entry which is preliminary data.</text>
</comment>
<gene>
    <name evidence="10" type="primary">ybhS_3</name>
    <name evidence="10" type="ORF">CLORY_43520</name>
</gene>
<dbReference type="GO" id="GO:0005886">
    <property type="term" value="C:plasma membrane"/>
    <property type="evidence" value="ECO:0007669"/>
    <property type="project" value="UniProtKB-SubCell"/>
</dbReference>
<feature type="transmembrane region" description="Helical" evidence="8">
    <location>
        <begin position="319"/>
        <end position="340"/>
    </location>
</feature>
<dbReference type="InterPro" id="IPR013525">
    <property type="entry name" value="ABC2_TM"/>
</dbReference>
<dbReference type="Pfam" id="PF12698">
    <property type="entry name" value="ABC2_membrane_3"/>
    <property type="match status" value="1"/>
</dbReference>
<keyword evidence="7 8" id="KW-0472">Membrane</keyword>
<evidence type="ECO:0000256" key="5">
    <source>
        <dbReference type="ARBA" id="ARBA00022692"/>
    </source>
</evidence>
<dbReference type="EMBL" id="MZGV01000104">
    <property type="protein sequence ID" value="OPJ55750.1"/>
    <property type="molecule type" value="Genomic_DNA"/>
</dbReference>
<name>A0A1V4I795_9CLOT</name>
<dbReference type="RefSeq" id="WP_079428475.1">
    <property type="nucleotide sequence ID" value="NZ_MZGV01000104.1"/>
</dbReference>
<reference evidence="10 11" key="1">
    <citation type="submission" date="2017-03" db="EMBL/GenBank/DDBJ databases">
        <title>Genome sequence of Clostridium oryzae DSM 28571.</title>
        <authorList>
            <person name="Poehlein A."/>
            <person name="Daniel R."/>
        </authorList>
    </citation>
    <scope>NUCLEOTIDE SEQUENCE [LARGE SCALE GENOMIC DNA]</scope>
    <source>
        <strain evidence="10 11">DSM 28571</strain>
    </source>
</reference>
<evidence type="ECO:0000256" key="2">
    <source>
        <dbReference type="ARBA" id="ARBA00007783"/>
    </source>
</evidence>
<comment type="subcellular location">
    <subcellularLocation>
        <location evidence="1">Cell membrane</location>
        <topology evidence="1">Multi-pass membrane protein</topology>
    </subcellularLocation>
</comment>
<feature type="transmembrane region" description="Helical" evidence="8">
    <location>
        <begin position="231"/>
        <end position="255"/>
    </location>
</feature>
<evidence type="ECO:0000313" key="10">
    <source>
        <dbReference type="EMBL" id="OPJ55750.1"/>
    </source>
</evidence>
<dbReference type="AlphaFoldDB" id="A0A1V4I795"/>
<comment type="similarity">
    <text evidence="2">Belongs to the ABC-2 integral membrane protein family.</text>
</comment>
<keyword evidence="11" id="KW-1185">Reference proteome</keyword>
<dbReference type="PANTHER" id="PTHR30294">
    <property type="entry name" value="MEMBRANE COMPONENT OF ABC TRANSPORTER YHHJ-RELATED"/>
    <property type="match status" value="1"/>
</dbReference>
<feature type="transmembrane region" description="Helical" evidence="8">
    <location>
        <begin position="352"/>
        <end position="373"/>
    </location>
</feature>
<dbReference type="Proteomes" id="UP000190080">
    <property type="component" value="Unassembled WGS sequence"/>
</dbReference>